<sequence>MRQALEVKGDECRKLEETVEAHEERIEELVGKVILLEGGSLPAQQDSEDAATQIRRGNEQITQLQREVEELENEFAEEKKKNKVNKEAQSSSTRFRTSGSVWPGSWGNRVALDRWQGAQ</sequence>
<name>A0ABR3RQZ9_9PLEO</name>
<feature type="compositionally biased region" description="Polar residues" evidence="1">
    <location>
        <begin position="89"/>
        <end position="100"/>
    </location>
</feature>
<feature type="compositionally biased region" description="Basic and acidic residues" evidence="1">
    <location>
        <begin position="76"/>
        <end position="86"/>
    </location>
</feature>
<evidence type="ECO:0000313" key="2">
    <source>
        <dbReference type="EMBL" id="KAL1606860.1"/>
    </source>
</evidence>
<protein>
    <submittedName>
        <fullName evidence="2">Uncharacterized protein</fullName>
    </submittedName>
</protein>
<dbReference type="EMBL" id="JAKJXO020000004">
    <property type="protein sequence ID" value="KAL1606860.1"/>
    <property type="molecule type" value="Genomic_DNA"/>
</dbReference>
<dbReference type="Proteomes" id="UP001521785">
    <property type="component" value="Unassembled WGS sequence"/>
</dbReference>
<evidence type="ECO:0000313" key="3">
    <source>
        <dbReference type="Proteomes" id="UP001521785"/>
    </source>
</evidence>
<comment type="caution">
    <text evidence="2">The sequence shown here is derived from an EMBL/GenBank/DDBJ whole genome shotgun (WGS) entry which is preliminary data.</text>
</comment>
<organism evidence="2 3">
    <name type="scientific">Paraconiothyrium brasiliense</name>
    <dbReference type="NCBI Taxonomy" id="300254"/>
    <lineage>
        <taxon>Eukaryota</taxon>
        <taxon>Fungi</taxon>
        <taxon>Dikarya</taxon>
        <taxon>Ascomycota</taxon>
        <taxon>Pezizomycotina</taxon>
        <taxon>Dothideomycetes</taxon>
        <taxon>Pleosporomycetidae</taxon>
        <taxon>Pleosporales</taxon>
        <taxon>Massarineae</taxon>
        <taxon>Didymosphaeriaceae</taxon>
        <taxon>Paraconiothyrium</taxon>
    </lineage>
</organism>
<accession>A0ABR3RQZ9</accession>
<gene>
    <name evidence="2" type="ORF">SLS60_004269</name>
</gene>
<keyword evidence="3" id="KW-1185">Reference proteome</keyword>
<reference evidence="2 3" key="1">
    <citation type="submission" date="2024-02" db="EMBL/GenBank/DDBJ databases">
        <title>De novo assembly and annotation of 12 fungi associated with fruit tree decline syndrome in Ontario, Canada.</title>
        <authorList>
            <person name="Sulman M."/>
            <person name="Ellouze W."/>
            <person name="Ilyukhin E."/>
        </authorList>
    </citation>
    <scope>NUCLEOTIDE SEQUENCE [LARGE SCALE GENOMIC DNA]</scope>
    <source>
        <strain evidence="2 3">M42-189</strain>
    </source>
</reference>
<feature type="region of interest" description="Disordered" evidence="1">
    <location>
        <begin position="75"/>
        <end position="100"/>
    </location>
</feature>
<proteinExistence type="predicted"/>
<evidence type="ECO:0000256" key="1">
    <source>
        <dbReference type="SAM" id="MobiDB-lite"/>
    </source>
</evidence>